<dbReference type="Proteomes" id="UP000430692">
    <property type="component" value="Unassembled WGS sequence"/>
</dbReference>
<evidence type="ECO:0000313" key="1">
    <source>
        <dbReference type="EMBL" id="MXQ55346.1"/>
    </source>
</evidence>
<dbReference type="EMBL" id="WUUL01000013">
    <property type="protein sequence ID" value="MXQ55346.1"/>
    <property type="molecule type" value="Genomic_DNA"/>
</dbReference>
<sequence length="63" mass="7223">MSSIEFPTREPDSVSPDGVKVWFYGTTIYHEYGDGRRFLRVKVDKNTHITDLQTGDTTIEEGE</sequence>
<dbReference type="AlphaFoldDB" id="A0A6I4W048"/>
<comment type="caution">
    <text evidence="1">The sequence shown here is derived from an EMBL/GenBank/DDBJ whole genome shotgun (WGS) entry which is preliminary data.</text>
</comment>
<organism evidence="1 2">
    <name type="scientific">Shimazuella alba</name>
    <dbReference type="NCBI Taxonomy" id="2690964"/>
    <lineage>
        <taxon>Bacteria</taxon>
        <taxon>Bacillati</taxon>
        <taxon>Bacillota</taxon>
        <taxon>Bacilli</taxon>
        <taxon>Bacillales</taxon>
        <taxon>Thermoactinomycetaceae</taxon>
        <taxon>Shimazuella</taxon>
    </lineage>
</organism>
<reference evidence="1 2" key="1">
    <citation type="submission" date="2019-12" db="EMBL/GenBank/DDBJ databases">
        <title>Whole-genome analyses of novel actinobacteria.</title>
        <authorList>
            <person name="Sahin N."/>
            <person name="Saygin H."/>
        </authorList>
    </citation>
    <scope>NUCLEOTIDE SEQUENCE [LARGE SCALE GENOMIC DNA]</scope>
    <source>
        <strain evidence="1 2">KC615</strain>
    </source>
</reference>
<protein>
    <submittedName>
        <fullName evidence="1">Uncharacterized protein</fullName>
    </submittedName>
</protein>
<accession>A0A6I4W048</accession>
<keyword evidence="2" id="KW-1185">Reference proteome</keyword>
<name>A0A6I4W048_9BACL</name>
<proteinExistence type="predicted"/>
<evidence type="ECO:0000313" key="2">
    <source>
        <dbReference type="Proteomes" id="UP000430692"/>
    </source>
</evidence>
<gene>
    <name evidence="1" type="ORF">GSM42_16820</name>
</gene>
<dbReference type="RefSeq" id="WP_160802696.1">
    <property type="nucleotide sequence ID" value="NZ_WUUL01000013.1"/>
</dbReference>